<dbReference type="RefSeq" id="WP_390206319.1">
    <property type="nucleotide sequence ID" value="NZ_JBHSZC010000001.1"/>
</dbReference>
<evidence type="ECO:0000313" key="2">
    <source>
        <dbReference type="EMBL" id="MFC7191732.1"/>
    </source>
</evidence>
<dbReference type="PANTHER" id="PTHR30619:SF1">
    <property type="entry name" value="RECOMBINATION PROTEIN 2"/>
    <property type="match status" value="1"/>
</dbReference>
<dbReference type="PANTHER" id="PTHR30619">
    <property type="entry name" value="DNA INTERNALIZATION/COMPETENCE PROTEIN COMEC/REC2"/>
    <property type="match status" value="1"/>
</dbReference>
<dbReference type="InterPro" id="IPR036866">
    <property type="entry name" value="RibonucZ/Hydroxyglut_hydro"/>
</dbReference>
<name>A0ABD5YUY0_9EURY</name>
<protein>
    <submittedName>
        <fullName evidence="2">ComEC/Rec2 family competence protein</fullName>
    </submittedName>
</protein>
<organism evidence="2 3">
    <name type="scientific">Halocatena marina</name>
    <dbReference type="NCBI Taxonomy" id="2934937"/>
    <lineage>
        <taxon>Archaea</taxon>
        <taxon>Methanobacteriati</taxon>
        <taxon>Methanobacteriota</taxon>
        <taxon>Stenosarchaea group</taxon>
        <taxon>Halobacteria</taxon>
        <taxon>Halobacteriales</taxon>
        <taxon>Natronomonadaceae</taxon>
        <taxon>Halocatena</taxon>
    </lineage>
</organism>
<dbReference type="Gene3D" id="3.60.15.10">
    <property type="entry name" value="Ribonuclease Z/Hydroxyacylglutathione hydrolase-like"/>
    <property type="match status" value="1"/>
</dbReference>
<keyword evidence="3" id="KW-1185">Reference proteome</keyword>
<feature type="region of interest" description="Disordered" evidence="1">
    <location>
        <begin position="448"/>
        <end position="502"/>
    </location>
</feature>
<evidence type="ECO:0000256" key="1">
    <source>
        <dbReference type="SAM" id="MobiDB-lite"/>
    </source>
</evidence>
<sequence length="502" mass="55694">MPDEPLANGRREVYTLDVDQADSHAIITEDGDITLIDADKEAVVDELDTIIAGRTTPQTDTKNIPIETFVLTHIHDDHVRGVGALHDHGYEIQNVVEPAEHRYEERDPDTGKPRKGVKEAVLETYLYELEQHGIETIKQVSVGDFLTSDYDNQVVAPPHESGKLEFTSPATGRKNTLKATGANANSIAFKTEGEQSMLFMGDVEDTGGLNGESWLMHQHDSDENDVDLNADVLILAHHGSNNATSGEFLDRVDPDITVISSGLHNKHTSTNEHDAHPHDATLKRLHDREIDVYWTPGHGSLHTDLDSESAHPEPTTDLETTSAADVAALKYYCREHDVSPEQIVALTPDHLPEETPAWVADAAPMMVESTEEILDEAIANGESVEDLRQTLDPTPDAHDQLKKSVQADRDEHVTTRADVNRNREAFFSAKRAEDAYKRLPLHTRLRANLPNRFGGSSTRYQTFLHPTKSMGPARSRRSHEPFNIPPQPKNATREESSSTNSS</sequence>
<dbReference type="SUPFAM" id="SSF56281">
    <property type="entry name" value="Metallo-hydrolase/oxidoreductase"/>
    <property type="match status" value="1"/>
</dbReference>
<dbReference type="EMBL" id="JBHTAX010000001">
    <property type="protein sequence ID" value="MFC7191732.1"/>
    <property type="molecule type" value="Genomic_DNA"/>
</dbReference>
<proteinExistence type="predicted"/>
<accession>A0ABD5YUY0</accession>
<gene>
    <name evidence="2" type="ORF">ACFQL7_19360</name>
</gene>
<dbReference type="AlphaFoldDB" id="A0ABD5YUY0"/>
<reference evidence="2 3" key="1">
    <citation type="journal article" date="2019" name="Int. J. Syst. Evol. Microbiol.">
        <title>The Global Catalogue of Microorganisms (GCM) 10K type strain sequencing project: providing services to taxonomists for standard genome sequencing and annotation.</title>
        <authorList>
            <consortium name="The Broad Institute Genomics Platform"/>
            <consortium name="The Broad Institute Genome Sequencing Center for Infectious Disease"/>
            <person name="Wu L."/>
            <person name="Ma J."/>
        </authorList>
    </citation>
    <scope>NUCLEOTIDE SEQUENCE [LARGE SCALE GENOMIC DNA]</scope>
    <source>
        <strain evidence="2 3">RDMS1</strain>
    </source>
</reference>
<comment type="caution">
    <text evidence="2">The sequence shown here is derived from an EMBL/GenBank/DDBJ whole genome shotgun (WGS) entry which is preliminary data.</text>
</comment>
<evidence type="ECO:0000313" key="3">
    <source>
        <dbReference type="Proteomes" id="UP001596417"/>
    </source>
</evidence>
<dbReference type="InterPro" id="IPR052159">
    <property type="entry name" value="Competence_DNA_uptake"/>
</dbReference>
<dbReference type="Proteomes" id="UP001596417">
    <property type="component" value="Unassembled WGS sequence"/>
</dbReference>